<evidence type="ECO:0000313" key="3">
    <source>
        <dbReference type="Proteomes" id="UP000736164"/>
    </source>
</evidence>
<keyword evidence="3" id="KW-1185">Reference proteome</keyword>
<dbReference type="Gene3D" id="3.10.10.10">
    <property type="entry name" value="HIV Type 1 Reverse Transcriptase, subunit A, domain 1"/>
    <property type="match status" value="1"/>
</dbReference>
<dbReference type="InterPro" id="IPR022894">
    <property type="entry name" value="Oligoribonuclease"/>
</dbReference>
<organism evidence="2 3">
    <name type="scientific">Atractosteus spatula</name>
    <name type="common">Alligator gar</name>
    <name type="synonym">Lepisosteus spatula</name>
    <dbReference type="NCBI Taxonomy" id="7917"/>
    <lineage>
        <taxon>Eukaryota</taxon>
        <taxon>Metazoa</taxon>
        <taxon>Chordata</taxon>
        <taxon>Craniata</taxon>
        <taxon>Vertebrata</taxon>
        <taxon>Euteleostomi</taxon>
        <taxon>Actinopterygii</taxon>
        <taxon>Neopterygii</taxon>
        <taxon>Holostei</taxon>
        <taxon>Semionotiformes</taxon>
        <taxon>Lepisosteidae</taxon>
        <taxon>Atractosteus</taxon>
    </lineage>
</organism>
<dbReference type="EMBL" id="JAAWVO010044986">
    <property type="protein sequence ID" value="MBN3319480.1"/>
    <property type="molecule type" value="Genomic_DNA"/>
</dbReference>
<sequence>MKRRHEGCCRYCGSSDHLHPVCPLRPPALHAVLNLPGSVLPPPCTTPQDPLLLQACHGANGRFFFGKKKVGSLRPCADYWSLNSITVPNRYPLHLIPSALESICGAKIFLENWIQKKESQKVAYYKRKCDSEADLVHRVRDLNEELQFWQGEYEGFKKKEHVLEMNARYRELVCKLKEWHADSSKLVRAEVCLFTDIEVDSGPVLQKLTEKGNKRYKDKEVLAVEIGKYGGLWKSEEEIDEQLRNLDEDKKLPAVTAQLKFRRFVIGMKNENGVFNFSKDGKRLNLEQLIANLKSVVCRPEEIPDTSREDKDYCLAPSERIVEEKAEFLKEAVKQHFKARDLGRKKFGMERLRIPMLIKLEHLFGKRVRYAFDGKGRKVWYKGTVIEMRLDGQEYIFKIRYDGFRKMWWFALWKDYMNSYLELLPVSAEDFVGKKVEHMFVSSEDGSECWWTGRVVRVK</sequence>
<dbReference type="Gene3D" id="3.30.70.270">
    <property type="match status" value="1"/>
</dbReference>
<dbReference type="GO" id="GO:0000175">
    <property type="term" value="F:3'-5'-RNA exonuclease activity"/>
    <property type="evidence" value="ECO:0007669"/>
    <property type="project" value="InterPro"/>
</dbReference>
<accession>A0A8J7NW10</accession>
<dbReference type="Gene3D" id="2.80.10.70">
    <property type="entry name" value="Spindlin/Ssty"/>
    <property type="match status" value="1"/>
</dbReference>
<proteinExistence type="predicted"/>
<keyword evidence="1" id="KW-0540">Nuclease</keyword>
<protein>
    <submittedName>
        <fullName evidence="2">SPINZ protein</fullName>
    </submittedName>
</protein>
<dbReference type="PANTHER" id="PTHR11046">
    <property type="entry name" value="OLIGORIBONUCLEASE, MITOCHONDRIAL"/>
    <property type="match status" value="1"/>
</dbReference>
<feature type="non-terminal residue" evidence="2">
    <location>
        <position position="1"/>
    </location>
</feature>
<dbReference type="InterPro" id="IPR043128">
    <property type="entry name" value="Rev_trsase/Diguanyl_cyclase"/>
</dbReference>
<dbReference type="Proteomes" id="UP000736164">
    <property type="component" value="Unassembled WGS sequence"/>
</dbReference>
<dbReference type="AlphaFoldDB" id="A0A8J7NW10"/>
<dbReference type="InterPro" id="IPR042567">
    <property type="entry name" value="SPIN/Ssty_sf"/>
</dbReference>
<reference evidence="2" key="1">
    <citation type="journal article" date="2021" name="Cell">
        <title>Tracing the genetic footprints of vertebrate landing in non-teleost ray-finned fishes.</title>
        <authorList>
            <person name="Bi X."/>
            <person name="Wang K."/>
            <person name="Yang L."/>
            <person name="Pan H."/>
            <person name="Jiang H."/>
            <person name="Wei Q."/>
            <person name="Fang M."/>
            <person name="Yu H."/>
            <person name="Zhu C."/>
            <person name="Cai Y."/>
            <person name="He Y."/>
            <person name="Gan X."/>
            <person name="Zeng H."/>
            <person name="Yu D."/>
            <person name="Zhu Y."/>
            <person name="Jiang H."/>
            <person name="Qiu Q."/>
            <person name="Yang H."/>
            <person name="Zhang Y.E."/>
            <person name="Wang W."/>
            <person name="Zhu M."/>
            <person name="He S."/>
            <person name="Zhang G."/>
        </authorList>
    </citation>
    <scope>NUCLEOTIDE SEQUENCE</scope>
    <source>
        <strain evidence="2">Allg_001</strain>
    </source>
</reference>
<evidence type="ECO:0000313" key="2">
    <source>
        <dbReference type="EMBL" id="MBN3319480.1"/>
    </source>
</evidence>
<gene>
    <name evidence="2" type="primary">Spinz_0</name>
    <name evidence="2" type="ORF">GTO95_0011104</name>
</gene>
<comment type="caution">
    <text evidence="2">The sequence shown here is derived from an EMBL/GenBank/DDBJ whole genome shotgun (WGS) entry which is preliminary data.</text>
</comment>
<keyword evidence="1" id="KW-0378">Hydrolase</keyword>
<dbReference type="SUPFAM" id="SSF56672">
    <property type="entry name" value="DNA/RNA polymerases"/>
    <property type="match status" value="1"/>
</dbReference>
<dbReference type="SUPFAM" id="SSF54160">
    <property type="entry name" value="Chromo domain-like"/>
    <property type="match status" value="1"/>
</dbReference>
<dbReference type="InterPro" id="IPR043502">
    <property type="entry name" value="DNA/RNA_pol_sf"/>
</dbReference>
<name>A0A8J7NW10_ATRSP</name>
<dbReference type="PANTHER" id="PTHR11046:SF25">
    <property type="match status" value="1"/>
</dbReference>
<evidence type="ECO:0000256" key="1">
    <source>
        <dbReference type="ARBA" id="ARBA00022722"/>
    </source>
</evidence>
<dbReference type="InterPro" id="IPR016197">
    <property type="entry name" value="Chromo-like_dom_sf"/>
</dbReference>
<feature type="non-terminal residue" evidence="2">
    <location>
        <position position="459"/>
    </location>
</feature>